<dbReference type="GO" id="GO:0015948">
    <property type="term" value="P:methanogenesis"/>
    <property type="evidence" value="ECO:0007669"/>
    <property type="project" value="UniProtKB-UniRule"/>
</dbReference>
<keyword evidence="2 5" id="KW-0489">Methyltransferase</keyword>
<organism evidence="5 6">
    <name type="scientific">Desulfosporosinus lacus DSM 15449</name>
    <dbReference type="NCBI Taxonomy" id="1121420"/>
    <lineage>
        <taxon>Bacteria</taxon>
        <taxon>Bacillati</taxon>
        <taxon>Bacillota</taxon>
        <taxon>Clostridia</taxon>
        <taxon>Eubacteriales</taxon>
        <taxon>Desulfitobacteriaceae</taxon>
        <taxon>Desulfosporosinus</taxon>
    </lineage>
</organism>
<dbReference type="PIRSF" id="PIRSF037567">
    <property type="entry name" value="MTTB_MeTrfase"/>
    <property type="match status" value="1"/>
</dbReference>
<dbReference type="AlphaFoldDB" id="A0A1M6ALL7"/>
<dbReference type="Proteomes" id="UP000183954">
    <property type="component" value="Unassembled WGS sequence"/>
</dbReference>
<comment type="similarity">
    <text evidence="1 4">Belongs to the trimethylamine methyltransferase family.</text>
</comment>
<reference evidence="6" key="1">
    <citation type="submission" date="2016-11" db="EMBL/GenBank/DDBJ databases">
        <authorList>
            <person name="Varghese N."/>
            <person name="Submissions S."/>
        </authorList>
    </citation>
    <scope>NUCLEOTIDE SEQUENCE [LARGE SCALE GENOMIC DNA]</scope>
    <source>
        <strain evidence="6">DSM 15449</strain>
    </source>
</reference>
<gene>
    <name evidence="5" type="ORF">SAMN02746098_03977</name>
</gene>
<protein>
    <recommendedName>
        <fullName evidence="4">Methyltransferase</fullName>
        <ecNumber evidence="4">2.1.1.-</ecNumber>
    </recommendedName>
</protein>
<evidence type="ECO:0000256" key="1">
    <source>
        <dbReference type="ARBA" id="ARBA00007137"/>
    </source>
</evidence>
<dbReference type="OrthoDB" id="5418352at2"/>
<name>A0A1M6ALL7_9FIRM</name>
<dbReference type="GO" id="GO:0032259">
    <property type="term" value="P:methylation"/>
    <property type="evidence" value="ECO:0007669"/>
    <property type="project" value="UniProtKB-KW"/>
</dbReference>
<dbReference type="InterPro" id="IPR038601">
    <property type="entry name" value="MttB-like_sf"/>
</dbReference>
<dbReference type="EC" id="2.1.1.-" evidence="4"/>
<evidence type="ECO:0000313" key="6">
    <source>
        <dbReference type="Proteomes" id="UP000183954"/>
    </source>
</evidence>
<dbReference type="Pfam" id="PF06253">
    <property type="entry name" value="MTTB"/>
    <property type="match status" value="1"/>
</dbReference>
<evidence type="ECO:0000256" key="4">
    <source>
        <dbReference type="PIRNR" id="PIRNR037567"/>
    </source>
</evidence>
<keyword evidence="6" id="KW-1185">Reference proteome</keyword>
<evidence type="ECO:0000313" key="5">
    <source>
        <dbReference type="EMBL" id="SHI37103.1"/>
    </source>
</evidence>
<dbReference type="GO" id="GO:0008168">
    <property type="term" value="F:methyltransferase activity"/>
    <property type="evidence" value="ECO:0007669"/>
    <property type="project" value="UniProtKB-KW"/>
</dbReference>
<evidence type="ECO:0000256" key="3">
    <source>
        <dbReference type="ARBA" id="ARBA00022679"/>
    </source>
</evidence>
<evidence type="ECO:0000256" key="2">
    <source>
        <dbReference type="ARBA" id="ARBA00022603"/>
    </source>
</evidence>
<keyword evidence="3 4" id="KW-0808">Transferase</keyword>
<sequence>MALKSRLEVLTKDDLVRVHEATLKILRETGVVFHNEEAIEVFKKHGARVENKTVFITRELVDQALATAPRTFRMRARNDKYSVTVGEGFLIQPNVGPVYIQDLVKGRREATLEDYANIQKLCQASDVVDLVGTIPVDPSDVKSSDKYLLMMYEALKNTEKPVIGFCANTQQVRQQLDMVEMTMGTPGFLLENHCTAVLVNSLSPLAYAPDTLETMIEYAKRNQVILLAPCIMAGVSGPISLLGTAVLQNTETIAGLVLVQLVNPGTPLVYATASTSGYMKEATYAAGSPEAMLINTASLQMGLDYYHLPVRTMSGITHSKTVDCQAGYETMQSLLMGMLSGAQMSVQSLGVLDAIMTTSYEKFIIDEELIRRVRRISQGIDTSDEALAVDVIQEIGHTGTYLSHISTFEKFRSLWTPTISDWGNYSDWKNAGSEDVVIKANRKYQHILQNAPETLLDSETDKALLEFIEKARAHQS</sequence>
<dbReference type="EMBL" id="FQXJ01000017">
    <property type="protein sequence ID" value="SHI37103.1"/>
    <property type="molecule type" value="Genomic_DNA"/>
</dbReference>
<dbReference type="Gene3D" id="3.20.20.480">
    <property type="entry name" value="Trimethylamine methyltransferase-like"/>
    <property type="match status" value="1"/>
</dbReference>
<proteinExistence type="inferred from homology"/>
<accession>A0A1M6ALL7</accession>
<dbReference type="RefSeq" id="WP_073031563.1">
    <property type="nucleotide sequence ID" value="NZ_FQXJ01000017.1"/>
</dbReference>
<dbReference type="InterPro" id="IPR010426">
    <property type="entry name" value="MTTB_MeTrfase"/>
</dbReference>
<dbReference type="STRING" id="1121420.SAMN02746098_03977"/>